<accession>A0A9D3WIV0</accession>
<comment type="caution">
    <text evidence="1">The sequence shown here is derived from an EMBL/GenBank/DDBJ whole genome shotgun (WGS) entry which is preliminary data.</text>
</comment>
<dbReference type="Proteomes" id="UP000828251">
    <property type="component" value="Unassembled WGS sequence"/>
</dbReference>
<gene>
    <name evidence="1" type="ORF">J1N35_001390</name>
</gene>
<sequence length="69" mass="8535">MAMLQHMQLYQQDYWRYPKIWDDSIRDAFKKYIMSFVFVPEFPNFILEPWTPILRKEKDKLNSEGFANK</sequence>
<name>A0A9D3WIV0_9ROSI</name>
<protein>
    <submittedName>
        <fullName evidence="1">Uncharacterized protein</fullName>
    </submittedName>
</protein>
<reference evidence="1 2" key="1">
    <citation type="journal article" date="2021" name="Plant Biotechnol. J.">
        <title>Multi-omics assisted identification of the key and species-specific regulatory components of drought-tolerant mechanisms in Gossypium stocksii.</title>
        <authorList>
            <person name="Yu D."/>
            <person name="Ke L."/>
            <person name="Zhang D."/>
            <person name="Wu Y."/>
            <person name="Sun Y."/>
            <person name="Mei J."/>
            <person name="Sun J."/>
            <person name="Sun Y."/>
        </authorList>
    </citation>
    <scope>NUCLEOTIDE SEQUENCE [LARGE SCALE GENOMIC DNA]</scope>
    <source>
        <strain evidence="2">cv. E1</strain>
        <tissue evidence="1">Leaf</tissue>
    </source>
</reference>
<keyword evidence="2" id="KW-1185">Reference proteome</keyword>
<dbReference type="EMBL" id="JAIQCV010000001">
    <property type="protein sequence ID" value="KAH1130012.1"/>
    <property type="molecule type" value="Genomic_DNA"/>
</dbReference>
<dbReference type="AlphaFoldDB" id="A0A9D3WIV0"/>
<proteinExistence type="predicted"/>
<evidence type="ECO:0000313" key="2">
    <source>
        <dbReference type="Proteomes" id="UP000828251"/>
    </source>
</evidence>
<evidence type="ECO:0000313" key="1">
    <source>
        <dbReference type="EMBL" id="KAH1130012.1"/>
    </source>
</evidence>
<organism evidence="1 2">
    <name type="scientific">Gossypium stocksii</name>
    <dbReference type="NCBI Taxonomy" id="47602"/>
    <lineage>
        <taxon>Eukaryota</taxon>
        <taxon>Viridiplantae</taxon>
        <taxon>Streptophyta</taxon>
        <taxon>Embryophyta</taxon>
        <taxon>Tracheophyta</taxon>
        <taxon>Spermatophyta</taxon>
        <taxon>Magnoliopsida</taxon>
        <taxon>eudicotyledons</taxon>
        <taxon>Gunneridae</taxon>
        <taxon>Pentapetalae</taxon>
        <taxon>rosids</taxon>
        <taxon>malvids</taxon>
        <taxon>Malvales</taxon>
        <taxon>Malvaceae</taxon>
        <taxon>Malvoideae</taxon>
        <taxon>Gossypium</taxon>
    </lineage>
</organism>